<proteinExistence type="inferred from homology"/>
<dbReference type="NCBIfam" id="TIGR04057">
    <property type="entry name" value="SusC_RagA_signa"/>
    <property type="match status" value="1"/>
</dbReference>
<organism evidence="14 15">
    <name type="scientific">Parabacteroides chinchillae</name>
    <dbReference type="NCBI Taxonomy" id="871327"/>
    <lineage>
        <taxon>Bacteria</taxon>
        <taxon>Pseudomonadati</taxon>
        <taxon>Bacteroidota</taxon>
        <taxon>Bacteroidia</taxon>
        <taxon>Bacteroidales</taxon>
        <taxon>Tannerellaceae</taxon>
        <taxon>Parabacteroides</taxon>
    </lineage>
</organism>
<dbReference type="GO" id="GO:0006826">
    <property type="term" value="P:iron ion transport"/>
    <property type="evidence" value="ECO:0007669"/>
    <property type="project" value="UniProtKB-KW"/>
</dbReference>
<dbReference type="InterPro" id="IPR023996">
    <property type="entry name" value="TonB-dep_OMP_SusC/RagA"/>
</dbReference>
<keyword evidence="5 10" id="KW-0812">Transmembrane</keyword>
<dbReference type="FunFam" id="2.60.40.1120:FF:000003">
    <property type="entry name" value="Outer membrane protein Omp121"/>
    <property type="match status" value="1"/>
</dbReference>
<dbReference type="InterPro" id="IPR036942">
    <property type="entry name" value="Beta-barrel_TonB_sf"/>
</dbReference>
<keyword evidence="6" id="KW-0408">Iron</keyword>
<dbReference type="Pfam" id="PF07715">
    <property type="entry name" value="Plug"/>
    <property type="match status" value="1"/>
</dbReference>
<evidence type="ECO:0000256" key="12">
    <source>
        <dbReference type="SAM" id="SignalP"/>
    </source>
</evidence>
<keyword evidence="4" id="KW-0406">Ion transport</keyword>
<evidence type="ECO:0000313" key="14">
    <source>
        <dbReference type="EMBL" id="SEF84663.1"/>
    </source>
</evidence>
<accession>A0A8G2BW91</accession>
<keyword evidence="9 10" id="KW-0998">Cell outer membrane</keyword>
<comment type="caution">
    <text evidence="14">The sequence shown here is derived from an EMBL/GenBank/DDBJ whole genome shotgun (WGS) entry which is preliminary data.</text>
</comment>
<keyword evidence="3 10" id="KW-1134">Transmembrane beta strand</keyword>
<dbReference type="SMART" id="SM00965">
    <property type="entry name" value="STN"/>
    <property type="match status" value="1"/>
</dbReference>
<dbReference type="InterPro" id="IPR037066">
    <property type="entry name" value="Plug_dom_sf"/>
</dbReference>
<dbReference type="InterPro" id="IPR008969">
    <property type="entry name" value="CarboxyPept-like_regulatory"/>
</dbReference>
<keyword evidence="12" id="KW-0732">Signal</keyword>
<evidence type="ECO:0000256" key="3">
    <source>
        <dbReference type="ARBA" id="ARBA00022452"/>
    </source>
</evidence>
<dbReference type="EMBL" id="FNVS01000008">
    <property type="protein sequence ID" value="SEF84663.1"/>
    <property type="molecule type" value="Genomic_DNA"/>
</dbReference>
<sequence>MKKRFYDFISMKRLCVGISLCCAVAGAQATPTSSAFEQRFNVEISLNNATLKNVVNALKKQTDVVFSYDTSLESLHVNNVSLKAENEAIEAILDQAFRGTGVKYKIEDRIVTLYSGSEKSSVKTNSTQQKTKKVSGIIKDATGEPIIGANIVVKGTTTGVITGLDGDFTLEVPENAILEISYIGYLTQNIPVSGKNSFNIILTEDTQKLDEVVVLGYGAGQRKQDLSASVGVLSNTEDLVIRPVSSTEGMLQGQLAGVTVQSNGGDPTTAPSIVIRGQGSQNGDNVLWVVDGVPGAPIASMNDIESIVVLKDAASAAIYGAQSGAGGVILVTTKKAKEGATSLTYDATFGIRKASNVIKPLNAEEQLEMRTLSFKNAGLSLPTGWDPVKNPWIATTRTNWMDEIFRTAFYQRHNVALNVGSENASNRVSFAYDNDEGVLINTFNKNLSLRYNGKFKLNKWVTISEDLVWKNNENRTKDTESAYTGVVLAAMYMPASATVYNPLDGTYGGTTTEDPAYIEKYGSNFADIHGDAVNPVRLLKAENRYNRTSDIWSTTSLEIANIVTGLKFVSRFTYNLKNNLYKNFSPIRDEVGKPALSNSLDETTYRMDAWKTENTLTYDNTFNDKHTVGVLLSTTADHYGKRSIEINGKDLSDESPYLQYLSYANSISAVDALEGPDANVSLIARLAYSFDDRYFATASFRRDYAGRLPKDNNHGDFPAITAGWKISNESFFPKNDILNLLKVRASWGRVGNLGSIGYNYKSALLAKTSWLEQAQYGVESNKTWGNFVYNSKALNPNLTWETSEQWDLGLDIDMFDNRLSMAFDYFDKRTFNLIQSQTMNWPSTIGINAMLVNQGEVRNRGFEAQLNWNQQVNKNWSYFVSGNFSYLKNWVSDIGVKNEDGTPGVWTGITKNGSDFDGSFRNLPYMYQTAEGEPLGSFYLIKTGGIFQSDAEAAAYVDKDGKRIQPDAKAGDLKFIDFNGDGVINDKDRQYCGSATPKTTFSFSGGFTYKKLSVSAMFQGVGGAQTLYVGKYMALSDVEGNFNRSQEIMNAWSPSNTGSDIPRLSKNDPNSNFSTPSDWYLENSSYLRLKNFTVSYNLDDVIRKCSHLKDRKSLMTVYFSGENLFTITNYSGMDPECGGWDALKYPVSRVFSVGVKLTY</sequence>
<dbReference type="GO" id="GO:0009279">
    <property type="term" value="C:cell outer membrane"/>
    <property type="evidence" value="ECO:0007669"/>
    <property type="project" value="UniProtKB-SubCell"/>
</dbReference>
<evidence type="ECO:0000256" key="10">
    <source>
        <dbReference type="PROSITE-ProRule" id="PRU01360"/>
    </source>
</evidence>
<keyword evidence="2 10" id="KW-0813">Transport</keyword>
<evidence type="ECO:0000256" key="1">
    <source>
        <dbReference type="ARBA" id="ARBA00004571"/>
    </source>
</evidence>
<dbReference type="PROSITE" id="PS52016">
    <property type="entry name" value="TONB_DEPENDENT_REC_3"/>
    <property type="match status" value="1"/>
</dbReference>
<protein>
    <submittedName>
        <fullName evidence="14">TonB-linked outer membrane protein, SusC/RagA family</fullName>
    </submittedName>
</protein>
<keyword evidence="4" id="KW-0410">Iron transport</keyword>
<name>A0A8G2BW91_9BACT</name>
<dbReference type="AlphaFoldDB" id="A0A8G2BW91"/>
<reference evidence="14 15" key="1">
    <citation type="submission" date="2016-10" db="EMBL/GenBank/DDBJ databases">
        <authorList>
            <person name="Varghese N."/>
            <person name="Submissions S."/>
        </authorList>
    </citation>
    <scope>NUCLEOTIDE SEQUENCE [LARGE SCALE GENOMIC DNA]</scope>
    <source>
        <strain evidence="14 15">DSM 29073</strain>
    </source>
</reference>
<dbReference type="Proteomes" id="UP000236725">
    <property type="component" value="Unassembled WGS sequence"/>
</dbReference>
<dbReference type="NCBIfam" id="TIGR04056">
    <property type="entry name" value="OMP_RagA_SusC"/>
    <property type="match status" value="1"/>
</dbReference>
<dbReference type="SUPFAM" id="SSF49464">
    <property type="entry name" value="Carboxypeptidase regulatory domain-like"/>
    <property type="match status" value="1"/>
</dbReference>
<comment type="similarity">
    <text evidence="10 11">Belongs to the TonB-dependent receptor family.</text>
</comment>
<dbReference type="Gene3D" id="2.170.130.10">
    <property type="entry name" value="TonB-dependent receptor, plug domain"/>
    <property type="match status" value="1"/>
</dbReference>
<dbReference type="Pfam" id="PF00593">
    <property type="entry name" value="TonB_dep_Rec_b-barrel"/>
    <property type="match status" value="1"/>
</dbReference>
<evidence type="ECO:0000256" key="9">
    <source>
        <dbReference type="ARBA" id="ARBA00023237"/>
    </source>
</evidence>
<comment type="subcellular location">
    <subcellularLocation>
        <location evidence="1 10">Cell outer membrane</location>
        <topology evidence="1 10">Multi-pass membrane protein</topology>
    </subcellularLocation>
</comment>
<evidence type="ECO:0000256" key="7">
    <source>
        <dbReference type="ARBA" id="ARBA00023077"/>
    </source>
</evidence>
<dbReference type="Pfam" id="PF13715">
    <property type="entry name" value="CarbopepD_reg_2"/>
    <property type="match status" value="1"/>
</dbReference>
<evidence type="ECO:0000259" key="13">
    <source>
        <dbReference type="SMART" id="SM00965"/>
    </source>
</evidence>
<gene>
    <name evidence="14" type="ORF">SAMN05444001_10834</name>
</gene>
<dbReference type="InterPro" id="IPR039426">
    <property type="entry name" value="TonB-dep_rcpt-like"/>
</dbReference>
<dbReference type="InterPro" id="IPR012910">
    <property type="entry name" value="Plug_dom"/>
</dbReference>
<evidence type="ECO:0000256" key="5">
    <source>
        <dbReference type="ARBA" id="ARBA00022692"/>
    </source>
</evidence>
<evidence type="ECO:0000256" key="8">
    <source>
        <dbReference type="ARBA" id="ARBA00023136"/>
    </source>
</evidence>
<feature type="chain" id="PRO_5034997533" evidence="12">
    <location>
        <begin position="30"/>
        <end position="1159"/>
    </location>
</feature>
<evidence type="ECO:0000313" key="15">
    <source>
        <dbReference type="Proteomes" id="UP000236725"/>
    </source>
</evidence>
<dbReference type="Gene3D" id="2.40.170.20">
    <property type="entry name" value="TonB-dependent receptor, beta-barrel domain"/>
    <property type="match status" value="1"/>
</dbReference>
<feature type="signal peptide" evidence="12">
    <location>
        <begin position="1"/>
        <end position="29"/>
    </location>
</feature>
<feature type="domain" description="Secretin/TonB short N-terminal" evidence="13">
    <location>
        <begin position="64"/>
        <end position="116"/>
    </location>
</feature>
<keyword evidence="8 10" id="KW-0472">Membrane</keyword>
<evidence type="ECO:0000256" key="4">
    <source>
        <dbReference type="ARBA" id="ARBA00022496"/>
    </source>
</evidence>
<keyword evidence="15" id="KW-1185">Reference proteome</keyword>
<evidence type="ECO:0000256" key="2">
    <source>
        <dbReference type="ARBA" id="ARBA00022448"/>
    </source>
</evidence>
<dbReference type="InterPro" id="IPR000531">
    <property type="entry name" value="Beta-barrel_TonB"/>
</dbReference>
<dbReference type="RefSeq" id="WP_234999321.1">
    <property type="nucleotide sequence ID" value="NZ_FNVS01000008.1"/>
</dbReference>
<dbReference type="InterPro" id="IPR011662">
    <property type="entry name" value="Secretin/TonB_short_N"/>
</dbReference>
<dbReference type="SUPFAM" id="SSF56935">
    <property type="entry name" value="Porins"/>
    <property type="match status" value="1"/>
</dbReference>
<dbReference type="Gene3D" id="2.60.40.1120">
    <property type="entry name" value="Carboxypeptidase-like, regulatory domain"/>
    <property type="match status" value="1"/>
</dbReference>
<evidence type="ECO:0000256" key="6">
    <source>
        <dbReference type="ARBA" id="ARBA00023004"/>
    </source>
</evidence>
<keyword evidence="7 11" id="KW-0798">TonB box</keyword>
<evidence type="ECO:0000256" key="11">
    <source>
        <dbReference type="RuleBase" id="RU003357"/>
    </source>
</evidence>
<dbReference type="InterPro" id="IPR023997">
    <property type="entry name" value="TonB-dep_OMP_SusC/RagA_CS"/>
</dbReference>